<comment type="subcellular location">
    <subcellularLocation>
        <location evidence="1">Cell outer membrane</location>
    </subcellularLocation>
</comment>
<evidence type="ECO:0000256" key="1">
    <source>
        <dbReference type="ARBA" id="ARBA00004442"/>
    </source>
</evidence>
<keyword evidence="3" id="KW-0813">Transport</keyword>
<dbReference type="Pfam" id="PF02321">
    <property type="entry name" value="OEP"/>
    <property type="match status" value="2"/>
</dbReference>
<organism evidence="10 11">
    <name type="scientific">Treponema parvum</name>
    <dbReference type="NCBI Taxonomy" id="138851"/>
    <lineage>
        <taxon>Bacteria</taxon>
        <taxon>Pseudomonadati</taxon>
        <taxon>Spirochaetota</taxon>
        <taxon>Spirochaetia</taxon>
        <taxon>Spirochaetales</taxon>
        <taxon>Treponemataceae</taxon>
        <taxon>Treponema</taxon>
    </lineage>
</organism>
<dbReference type="EMBL" id="CP054257">
    <property type="protein sequence ID" value="QTQ12653.1"/>
    <property type="molecule type" value="Genomic_DNA"/>
</dbReference>
<evidence type="ECO:0000313" key="10">
    <source>
        <dbReference type="EMBL" id="QTQ12653.1"/>
    </source>
</evidence>
<comment type="similarity">
    <text evidence="2">Belongs to the outer membrane factor (OMF) (TC 1.B.17) family.</text>
</comment>
<gene>
    <name evidence="10" type="ORF">HRI96_10855</name>
</gene>
<dbReference type="GO" id="GO:0015562">
    <property type="term" value="F:efflux transmembrane transporter activity"/>
    <property type="evidence" value="ECO:0007669"/>
    <property type="project" value="InterPro"/>
</dbReference>
<accession>A0A975F1J1</accession>
<evidence type="ECO:0000256" key="9">
    <source>
        <dbReference type="SAM" id="SignalP"/>
    </source>
</evidence>
<keyword evidence="8" id="KW-0175">Coiled coil</keyword>
<dbReference type="PANTHER" id="PTHR30026">
    <property type="entry name" value="OUTER MEMBRANE PROTEIN TOLC"/>
    <property type="match status" value="1"/>
</dbReference>
<protein>
    <submittedName>
        <fullName evidence="10">TolC family protein</fullName>
    </submittedName>
</protein>
<dbReference type="PANTHER" id="PTHR30026:SF20">
    <property type="entry name" value="OUTER MEMBRANE PROTEIN TOLC"/>
    <property type="match status" value="1"/>
</dbReference>
<dbReference type="RefSeq" id="WP_210117366.1">
    <property type="nucleotide sequence ID" value="NZ_CP054257.1"/>
</dbReference>
<dbReference type="SUPFAM" id="SSF56954">
    <property type="entry name" value="Outer membrane efflux proteins (OEP)"/>
    <property type="match status" value="1"/>
</dbReference>
<keyword evidence="4" id="KW-1134">Transmembrane beta strand</keyword>
<sequence>MRLKNFAATVFIAFFLFPLAAQNRNLSVEEAVKLALEQNASIGQSKISLSSAKREKAHSWNSVSPSLTLGGTYSSPNEKDSYDWRLSGTAGISLLFSPSLFTSIKTAKLNYEKELISYEQMCRSIELSVRTSFYSLLYDQEYISLQKRRLETAKRQYDQNSVKYNNGRIPEIDVLSARVKYEKLKPQVEEADITFLNNVDTFKKLLNIDADTDLTLSGSLDDIMNLVEKDIASGRVEDWVNASVSVRSLEKQLEAAEAALTASRAAVFGPSINAGWNYQPSLTDKSEGKTTDGGSLSLSVSIPLDGLLPWSSKADTVASAKDNIAALKIKLDEAKRSASVSINNYVRQIKQTQSSIKSLQINEELAERTYEMTLDAYNRGTKDYLTLQDASDSLFEARLSVKSKLYTLISTILNLESVSGSPFGTLAE</sequence>
<keyword evidence="5" id="KW-0812">Transmembrane</keyword>
<dbReference type="GO" id="GO:0015288">
    <property type="term" value="F:porin activity"/>
    <property type="evidence" value="ECO:0007669"/>
    <property type="project" value="TreeGrafter"/>
</dbReference>
<evidence type="ECO:0000256" key="6">
    <source>
        <dbReference type="ARBA" id="ARBA00023136"/>
    </source>
</evidence>
<evidence type="ECO:0000313" key="11">
    <source>
        <dbReference type="Proteomes" id="UP000671995"/>
    </source>
</evidence>
<evidence type="ECO:0000256" key="4">
    <source>
        <dbReference type="ARBA" id="ARBA00022452"/>
    </source>
</evidence>
<evidence type="ECO:0000256" key="3">
    <source>
        <dbReference type="ARBA" id="ARBA00022448"/>
    </source>
</evidence>
<evidence type="ECO:0000256" key="2">
    <source>
        <dbReference type="ARBA" id="ARBA00007613"/>
    </source>
</evidence>
<dbReference type="Proteomes" id="UP000671995">
    <property type="component" value="Chromosome"/>
</dbReference>
<dbReference type="Gene3D" id="1.20.1600.10">
    <property type="entry name" value="Outer membrane efflux proteins (OEP)"/>
    <property type="match status" value="1"/>
</dbReference>
<feature type="signal peptide" evidence="9">
    <location>
        <begin position="1"/>
        <end position="20"/>
    </location>
</feature>
<keyword evidence="6" id="KW-0472">Membrane</keyword>
<reference evidence="10" key="2">
    <citation type="journal article" date="2021" name="Microbiol. Resour. Announc.">
        <title>Complete Genome Sequences of Three Human Oral Treponema parvum Isolates.</title>
        <authorList>
            <person name="Zeng H."/>
            <person name="Watt R.M."/>
        </authorList>
    </citation>
    <scope>NUCLEOTIDE SEQUENCE</scope>
    <source>
        <strain evidence="10">ATCC 700773</strain>
    </source>
</reference>
<dbReference type="InterPro" id="IPR051906">
    <property type="entry name" value="TolC-like"/>
</dbReference>
<evidence type="ECO:0000256" key="5">
    <source>
        <dbReference type="ARBA" id="ARBA00022692"/>
    </source>
</evidence>
<proteinExistence type="inferred from homology"/>
<reference evidence="10" key="1">
    <citation type="submission" date="2020-05" db="EMBL/GenBank/DDBJ databases">
        <authorList>
            <person name="Zeng H."/>
            <person name="Chan Y.K."/>
            <person name="Watt R.M."/>
        </authorList>
    </citation>
    <scope>NUCLEOTIDE SEQUENCE</scope>
    <source>
        <strain evidence="10">ATCC 700773</strain>
    </source>
</reference>
<keyword evidence="7" id="KW-0998">Cell outer membrane</keyword>
<keyword evidence="9" id="KW-0732">Signal</keyword>
<dbReference type="AlphaFoldDB" id="A0A975F1J1"/>
<dbReference type="InterPro" id="IPR003423">
    <property type="entry name" value="OMP_efflux"/>
</dbReference>
<dbReference type="GO" id="GO:1990281">
    <property type="term" value="C:efflux pump complex"/>
    <property type="evidence" value="ECO:0007669"/>
    <property type="project" value="TreeGrafter"/>
</dbReference>
<evidence type="ECO:0000256" key="7">
    <source>
        <dbReference type="ARBA" id="ARBA00023237"/>
    </source>
</evidence>
<evidence type="ECO:0000256" key="8">
    <source>
        <dbReference type="SAM" id="Coils"/>
    </source>
</evidence>
<name>A0A975F1J1_9SPIR</name>
<feature type="coiled-coil region" evidence="8">
    <location>
        <begin position="317"/>
        <end position="362"/>
    </location>
</feature>
<feature type="chain" id="PRO_5037330919" evidence="9">
    <location>
        <begin position="21"/>
        <end position="428"/>
    </location>
</feature>
<dbReference type="GO" id="GO:0009279">
    <property type="term" value="C:cell outer membrane"/>
    <property type="evidence" value="ECO:0007669"/>
    <property type="project" value="UniProtKB-SubCell"/>
</dbReference>